<gene>
    <name evidence="1" type="ORF">B1C78_16100</name>
</gene>
<sequence length="91" mass="10035">MEPLCELVDSGQDRIFAQTHGEDGQNGQDGIVAHEIERQHGYTLLVVCTAPGDPVARAQRWRVALSVRGIVQCEAREADWLTPASLPHHHS</sequence>
<accession>A0A1V3N8X5</accession>
<dbReference type="Proteomes" id="UP000189462">
    <property type="component" value="Unassembled WGS sequence"/>
</dbReference>
<keyword evidence="2" id="KW-1185">Reference proteome</keyword>
<dbReference type="EMBL" id="MVBK01000124">
    <property type="protein sequence ID" value="OOG21485.1"/>
    <property type="molecule type" value="Genomic_DNA"/>
</dbReference>
<evidence type="ECO:0000313" key="2">
    <source>
        <dbReference type="Proteomes" id="UP000189462"/>
    </source>
</evidence>
<evidence type="ECO:0000313" key="1">
    <source>
        <dbReference type="EMBL" id="OOG21485.1"/>
    </source>
</evidence>
<proteinExistence type="predicted"/>
<reference evidence="1 2" key="1">
    <citation type="submission" date="2017-02" db="EMBL/GenBank/DDBJ databases">
        <title>Genomic diversity within the haloalkaliphilic genus Thioalkalivibrio.</title>
        <authorList>
            <person name="Ahn A.-C."/>
            <person name="Meier-Kolthoff J."/>
            <person name="Overmars L."/>
            <person name="Richter M."/>
            <person name="Woyke T."/>
            <person name="Sorokin D.Y."/>
            <person name="Muyzer G."/>
        </authorList>
    </citation>
    <scope>NUCLEOTIDE SEQUENCE [LARGE SCALE GENOMIC DNA]</scope>
    <source>
        <strain evidence="1 2">ALJD</strain>
    </source>
</reference>
<name>A0A1V3N8X5_9GAMM</name>
<dbReference type="AlphaFoldDB" id="A0A1V3N8X5"/>
<organism evidence="1 2">
    <name type="scientific">Thioalkalivibrio denitrificans</name>
    <dbReference type="NCBI Taxonomy" id="108003"/>
    <lineage>
        <taxon>Bacteria</taxon>
        <taxon>Pseudomonadati</taxon>
        <taxon>Pseudomonadota</taxon>
        <taxon>Gammaproteobacteria</taxon>
        <taxon>Chromatiales</taxon>
        <taxon>Ectothiorhodospiraceae</taxon>
        <taxon>Thioalkalivibrio</taxon>
    </lineage>
</organism>
<protein>
    <submittedName>
        <fullName evidence="1">Uncharacterized protein</fullName>
    </submittedName>
</protein>
<comment type="caution">
    <text evidence="1">The sequence shown here is derived from an EMBL/GenBank/DDBJ whole genome shotgun (WGS) entry which is preliminary data.</text>
</comment>